<evidence type="ECO:0000256" key="5">
    <source>
        <dbReference type="ARBA" id="ARBA00023136"/>
    </source>
</evidence>
<dbReference type="Pfam" id="PF12704">
    <property type="entry name" value="MacB_PCD"/>
    <property type="match status" value="1"/>
</dbReference>
<feature type="transmembrane region" description="Helical" evidence="7">
    <location>
        <begin position="20"/>
        <end position="46"/>
    </location>
</feature>
<dbReference type="GO" id="GO:0005886">
    <property type="term" value="C:plasma membrane"/>
    <property type="evidence" value="ECO:0007669"/>
    <property type="project" value="UniProtKB-SubCell"/>
</dbReference>
<reference evidence="10 11" key="1">
    <citation type="submission" date="2017-09" db="EMBL/GenBank/DDBJ databases">
        <title>Depth-based differentiation of microbial function through sediment-hosted aquifers and enrichment of novel symbionts in the deep terrestrial subsurface.</title>
        <authorList>
            <person name="Probst A.J."/>
            <person name="Ladd B."/>
            <person name="Jarett J.K."/>
            <person name="Geller-Mcgrath D.E."/>
            <person name="Sieber C.M."/>
            <person name="Emerson J.B."/>
            <person name="Anantharaman K."/>
            <person name="Thomas B.C."/>
            <person name="Malmstrom R."/>
            <person name="Stieglmeier M."/>
            <person name="Klingl A."/>
            <person name="Woyke T."/>
            <person name="Ryan C.M."/>
            <person name="Banfield J.F."/>
        </authorList>
    </citation>
    <scope>NUCLEOTIDE SEQUENCE [LARGE SCALE GENOMIC DNA]</scope>
    <source>
        <strain evidence="10">CG11_big_fil_rev_8_21_14_0_20_36_20</strain>
    </source>
</reference>
<proteinExistence type="inferred from homology"/>
<dbReference type="AlphaFoldDB" id="A0A2H0NDA3"/>
<evidence type="ECO:0000256" key="1">
    <source>
        <dbReference type="ARBA" id="ARBA00004651"/>
    </source>
</evidence>
<comment type="subcellular location">
    <subcellularLocation>
        <location evidence="1">Cell membrane</location>
        <topology evidence="1">Multi-pass membrane protein</topology>
    </subcellularLocation>
</comment>
<keyword evidence="4 7" id="KW-1133">Transmembrane helix</keyword>
<evidence type="ECO:0000259" key="8">
    <source>
        <dbReference type="Pfam" id="PF02687"/>
    </source>
</evidence>
<evidence type="ECO:0000256" key="4">
    <source>
        <dbReference type="ARBA" id="ARBA00022989"/>
    </source>
</evidence>
<evidence type="ECO:0000256" key="7">
    <source>
        <dbReference type="SAM" id="Phobius"/>
    </source>
</evidence>
<dbReference type="InterPro" id="IPR050250">
    <property type="entry name" value="Macrolide_Exporter_MacB"/>
</dbReference>
<comment type="caution">
    <text evidence="10">The sequence shown here is derived from an EMBL/GenBank/DDBJ whole genome shotgun (WGS) entry which is preliminary data.</text>
</comment>
<keyword evidence="3 7" id="KW-0812">Transmembrane</keyword>
<evidence type="ECO:0000313" key="11">
    <source>
        <dbReference type="Proteomes" id="UP000230564"/>
    </source>
</evidence>
<evidence type="ECO:0000256" key="6">
    <source>
        <dbReference type="ARBA" id="ARBA00038076"/>
    </source>
</evidence>
<feature type="transmembrane region" description="Helical" evidence="7">
    <location>
        <begin position="371"/>
        <end position="395"/>
    </location>
</feature>
<dbReference type="Pfam" id="PF02687">
    <property type="entry name" value="FtsX"/>
    <property type="match status" value="1"/>
</dbReference>
<keyword evidence="5 7" id="KW-0472">Membrane</keyword>
<evidence type="ECO:0000259" key="9">
    <source>
        <dbReference type="Pfam" id="PF12704"/>
    </source>
</evidence>
<comment type="similarity">
    <text evidence="6">Belongs to the ABC-4 integral membrane protein family.</text>
</comment>
<organism evidence="10 11">
    <name type="scientific">Candidatus Komeilibacteria bacterium CG11_big_fil_rev_8_21_14_0_20_36_20</name>
    <dbReference type="NCBI Taxonomy" id="1974477"/>
    <lineage>
        <taxon>Bacteria</taxon>
        <taxon>Candidatus Komeiliibacteriota</taxon>
    </lineage>
</organism>
<dbReference type="EMBL" id="PCWQ01000008">
    <property type="protein sequence ID" value="PIR06878.1"/>
    <property type="molecule type" value="Genomic_DNA"/>
</dbReference>
<gene>
    <name evidence="10" type="ORF">COV55_02115</name>
</gene>
<protein>
    <submittedName>
        <fullName evidence="10">Multidrug ABC transporter substrate-binding protein</fullName>
    </submittedName>
</protein>
<dbReference type="InterPro" id="IPR025857">
    <property type="entry name" value="MacB_PCD"/>
</dbReference>
<feature type="transmembrane region" description="Helical" evidence="7">
    <location>
        <begin position="329"/>
        <end position="359"/>
    </location>
</feature>
<dbReference type="PANTHER" id="PTHR30572:SF4">
    <property type="entry name" value="ABC TRANSPORTER PERMEASE YTRF"/>
    <property type="match status" value="1"/>
</dbReference>
<evidence type="ECO:0000313" key="10">
    <source>
        <dbReference type="EMBL" id="PIR06878.1"/>
    </source>
</evidence>
<dbReference type="Proteomes" id="UP000230564">
    <property type="component" value="Unassembled WGS sequence"/>
</dbReference>
<sequence>MRFNFSYYLLIFKILKRNKLRSFLTSLGIIIGIASIIIIMSVGAGAHSLIVNEINTVGSNLIGVLPGATDDSGIPAAVMGVSVTTLTVDDGLAIEEQVAQIEVVAAYLKGVATISWQNKVVDTTLTGITPNYLEVESANIKEGQFISEEYEGTTARVVVLGSQVAEDLFFGVDPVNEKVKINKEIFRVIGILESRGSSGLQNQDNQIFVPLSTAQKLIMGVNHVSLLRGKVVEGADLNYTIQEVETVVRERHNIDDPEKDDFTVKSSEQALDTLADITGILNYFLAMVAAISLLVGGIGIMNIMLVSVHESVKEIGLRKAVGATAGDIVLHFLIQTIILALIGGIVGIIAGAFVSWLISLVANYLGYNWDFIISPSSVILATFFIISVGVFFGWYPSKQASALQPVDALRYE</sequence>
<evidence type="ECO:0000256" key="3">
    <source>
        <dbReference type="ARBA" id="ARBA00022692"/>
    </source>
</evidence>
<feature type="transmembrane region" description="Helical" evidence="7">
    <location>
        <begin position="283"/>
        <end position="308"/>
    </location>
</feature>
<dbReference type="InterPro" id="IPR003838">
    <property type="entry name" value="ABC3_permease_C"/>
</dbReference>
<evidence type="ECO:0000256" key="2">
    <source>
        <dbReference type="ARBA" id="ARBA00022475"/>
    </source>
</evidence>
<keyword evidence="2" id="KW-1003">Cell membrane</keyword>
<feature type="domain" description="ABC3 transporter permease C-terminal" evidence="8">
    <location>
        <begin position="287"/>
        <end position="405"/>
    </location>
</feature>
<name>A0A2H0NDA3_9BACT</name>
<dbReference type="GO" id="GO:0022857">
    <property type="term" value="F:transmembrane transporter activity"/>
    <property type="evidence" value="ECO:0007669"/>
    <property type="project" value="TreeGrafter"/>
</dbReference>
<feature type="domain" description="MacB-like periplasmic core" evidence="9">
    <location>
        <begin position="22"/>
        <end position="246"/>
    </location>
</feature>
<accession>A0A2H0NDA3</accession>
<dbReference type="PANTHER" id="PTHR30572">
    <property type="entry name" value="MEMBRANE COMPONENT OF TRANSPORTER-RELATED"/>
    <property type="match status" value="1"/>
</dbReference>